<proteinExistence type="predicted"/>
<accession>A0A5E4Q4D8</accession>
<keyword evidence="1" id="KW-1133">Transmembrane helix</keyword>
<feature type="transmembrane region" description="Helical" evidence="1">
    <location>
        <begin position="9"/>
        <end position="26"/>
    </location>
</feature>
<dbReference type="Proteomes" id="UP000324832">
    <property type="component" value="Unassembled WGS sequence"/>
</dbReference>
<name>A0A5E4Q4D8_9NEOP</name>
<reference evidence="2 3" key="1">
    <citation type="submission" date="2017-07" db="EMBL/GenBank/DDBJ databases">
        <authorList>
            <person name="Talla V."/>
            <person name="Backstrom N."/>
        </authorList>
    </citation>
    <scope>NUCLEOTIDE SEQUENCE [LARGE SCALE GENOMIC DNA]</scope>
</reference>
<keyword evidence="1" id="KW-0472">Membrane</keyword>
<dbReference type="EMBL" id="FZQP02001138">
    <property type="protein sequence ID" value="VVC91905.1"/>
    <property type="molecule type" value="Genomic_DNA"/>
</dbReference>
<keyword evidence="3" id="KW-1185">Reference proteome</keyword>
<keyword evidence="1" id="KW-0812">Transmembrane</keyword>
<evidence type="ECO:0000313" key="2">
    <source>
        <dbReference type="EMBL" id="VVC91905.1"/>
    </source>
</evidence>
<protein>
    <submittedName>
        <fullName evidence="2">Uncharacterized protein</fullName>
    </submittedName>
</protein>
<feature type="non-terminal residue" evidence="2">
    <location>
        <position position="123"/>
    </location>
</feature>
<dbReference type="AlphaFoldDB" id="A0A5E4Q4D8"/>
<sequence>MIRPVQIQIPLKMFLYGYFVIAFMIFHHTHQTEFKVIGTVAEDTNSEPKVELYFGKLLGLSGKNGQIQKNNPHLAIGPAIGAGFNKAYGKRLPSSGIKESRCIFWNIAVQSFGTHISIYKLIG</sequence>
<organism evidence="2 3">
    <name type="scientific">Leptidea sinapis</name>
    <dbReference type="NCBI Taxonomy" id="189913"/>
    <lineage>
        <taxon>Eukaryota</taxon>
        <taxon>Metazoa</taxon>
        <taxon>Ecdysozoa</taxon>
        <taxon>Arthropoda</taxon>
        <taxon>Hexapoda</taxon>
        <taxon>Insecta</taxon>
        <taxon>Pterygota</taxon>
        <taxon>Neoptera</taxon>
        <taxon>Endopterygota</taxon>
        <taxon>Lepidoptera</taxon>
        <taxon>Glossata</taxon>
        <taxon>Ditrysia</taxon>
        <taxon>Papilionoidea</taxon>
        <taxon>Pieridae</taxon>
        <taxon>Dismorphiinae</taxon>
        <taxon>Leptidea</taxon>
    </lineage>
</organism>
<gene>
    <name evidence="2" type="ORF">LSINAPIS_LOCUS4460</name>
</gene>
<evidence type="ECO:0000313" key="3">
    <source>
        <dbReference type="Proteomes" id="UP000324832"/>
    </source>
</evidence>
<evidence type="ECO:0000256" key="1">
    <source>
        <dbReference type="SAM" id="Phobius"/>
    </source>
</evidence>